<name>A0ACD3Y628_9GAMM</name>
<proteinExistence type="predicted"/>
<dbReference type="EMBL" id="CP093255">
    <property type="protein sequence ID" value="UNH38593.1"/>
    <property type="molecule type" value="Genomic_DNA"/>
</dbReference>
<accession>A0ACD3Y628</accession>
<evidence type="ECO:0000313" key="1">
    <source>
        <dbReference type="EMBL" id="UNH38593.1"/>
    </source>
</evidence>
<keyword evidence="2" id="KW-1185">Reference proteome</keyword>
<evidence type="ECO:0000313" key="2">
    <source>
        <dbReference type="Proteomes" id="UP000829420"/>
    </source>
</evidence>
<sequence length="256" mass="28678">MKFPCPKSALTSLFSLFFLSGCAQSEVFSPPVSGENLHFSATVPSELEALPISAMYRSEICRKARRTANMESNSVPGFHRVTYVLSMGQSNQMKTNIPKSGGGKCDWKLSNITFEVKLKAPSKIDPLISKNFGAEATFVLDNNAPATFDGGYEKKSGNINEQLILFPLISERFLGEHVKNFWLIGKYDVITYKIYNGKKINLTILYKKNFLTHWQGRKSQDGDTSMIYPDGTVIYNGNTKPEYKKLIEISESSNIK</sequence>
<protein>
    <submittedName>
        <fullName evidence="1">Uncharacterized protein</fullName>
    </submittedName>
</protein>
<organism evidence="1 2">
    <name type="scientific">Moellerella wisconsensis</name>
    <dbReference type="NCBI Taxonomy" id="158849"/>
    <lineage>
        <taxon>Bacteria</taxon>
        <taxon>Pseudomonadati</taxon>
        <taxon>Pseudomonadota</taxon>
        <taxon>Gammaproteobacteria</taxon>
        <taxon>Enterobacterales</taxon>
        <taxon>Morganellaceae</taxon>
        <taxon>Moellerella</taxon>
    </lineage>
</organism>
<reference evidence="1" key="1">
    <citation type="submission" date="2022-03" db="EMBL/GenBank/DDBJ databases">
        <title>ESBL-producing Moellerella wisconsensis and Escherichia marmotae isolated from wild game meat.</title>
        <authorList>
            <person name="Biggel M."/>
        </authorList>
    </citation>
    <scope>NUCLEOTIDE SEQUENCE</scope>
    <source>
        <strain evidence="1">W1</strain>
    </source>
</reference>
<dbReference type="Proteomes" id="UP000829420">
    <property type="component" value="Chromosome"/>
</dbReference>
<gene>
    <name evidence="1" type="ORF">MNY70_14160</name>
</gene>